<dbReference type="CDD" id="cd14275">
    <property type="entry name" value="UBA_EF-Ts"/>
    <property type="match status" value="1"/>
</dbReference>
<keyword evidence="4 6" id="KW-0648">Protein biosynthesis</keyword>
<protein>
    <recommendedName>
        <fullName evidence="2 6">Elongation factor Ts</fullName>
        <shortName evidence="6">EF-Ts</shortName>
    </recommendedName>
</protein>
<evidence type="ECO:0000313" key="9">
    <source>
        <dbReference type="Proteomes" id="UP000195514"/>
    </source>
</evidence>
<gene>
    <name evidence="6 8" type="primary">tsf</name>
    <name evidence="8" type="ORF">CFX1CAM_0027</name>
</gene>
<dbReference type="FunFam" id="1.10.8.10:FF:000001">
    <property type="entry name" value="Elongation factor Ts"/>
    <property type="match status" value="1"/>
</dbReference>
<dbReference type="AlphaFoldDB" id="A0A1Y6K0B0"/>
<dbReference type="Pfam" id="PF00889">
    <property type="entry name" value="EF_TS"/>
    <property type="match status" value="1"/>
</dbReference>
<evidence type="ECO:0000256" key="4">
    <source>
        <dbReference type="ARBA" id="ARBA00022917"/>
    </source>
</evidence>
<evidence type="ECO:0000259" key="7">
    <source>
        <dbReference type="Pfam" id="PF00889"/>
    </source>
</evidence>
<keyword evidence="9" id="KW-1185">Reference proteome</keyword>
<accession>A0A1Y6K0B0</accession>
<feature type="domain" description="Translation elongation factor EFTs/EF1B dimerisation" evidence="7">
    <location>
        <begin position="50"/>
        <end position="196"/>
    </location>
</feature>
<dbReference type="Gene3D" id="3.30.479.20">
    <property type="entry name" value="Elongation factor Ts, dimerisation domain"/>
    <property type="match status" value="1"/>
</dbReference>
<evidence type="ECO:0000313" key="8">
    <source>
        <dbReference type="EMBL" id="SMX53093.1"/>
    </source>
</evidence>
<keyword evidence="3 6" id="KW-0251">Elongation factor</keyword>
<dbReference type="Gene3D" id="1.10.8.10">
    <property type="entry name" value="DNA helicase RuvA subunit, C-terminal domain"/>
    <property type="match status" value="1"/>
</dbReference>
<dbReference type="SUPFAM" id="SSF54713">
    <property type="entry name" value="Elongation factor Ts (EF-Ts), dimerisation domain"/>
    <property type="match status" value="1"/>
</dbReference>
<organism evidence="8 9">
    <name type="scientific">Candidatus Brevifilum fermentans</name>
    <dbReference type="NCBI Taxonomy" id="1986204"/>
    <lineage>
        <taxon>Bacteria</taxon>
        <taxon>Bacillati</taxon>
        <taxon>Chloroflexota</taxon>
        <taxon>Anaerolineae</taxon>
        <taxon>Anaerolineales</taxon>
        <taxon>Anaerolineaceae</taxon>
        <taxon>Candidatus Brevifilum</taxon>
    </lineage>
</organism>
<evidence type="ECO:0000256" key="1">
    <source>
        <dbReference type="ARBA" id="ARBA00005532"/>
    </source>
</evidence>
<sequence length="211" mass="23568">MEITTEMIKELRKATGCGILDCRAALRDADGDFDKAVIVLREKGLAKAAKRANQEAAEGVIEVYSHGEGRLKVMVEVNCETDFASLSPDFRELAHEIALHIAAANPLYLNEEDIPQADLDREAHIATVRAKDEGKPEHIIPKIVEGFLKKFKQQTVLVNQAYVRDESMTVQDLINQTVSKLGEKIVVRRFVRWELGSASDPVEQGQDQDQE</sequence>
<keyword evidence="6" id="KW-0963">Cytoplasm</keyword>
<dbReference type="PANTHER" id="PTHR11741">
    <property type="entry name" value="ELONGATION FACTOR TS"/>
    <property type="match status" value="1"/>
</dbReference>
<evidence type="ECO:0000256" key="5">
    <source>
        <dbReference type="ARBA" id="ARBA00025453"/>
    </source>
</evidence>
<dbReference type="InterPro" id="IPR014039">
    <property type="entry name" value="Transl_elong_EFTs/EF1B_dimer"/>
</dbReference>
<proteinExistence type="inferred from homology"/>
<dbReference type="PROSITE" id="PS01127">
    <property type="entry name" value="EF_TS_2"/>
    <property type="match status" value="1"/>
</dbReference>
<dbReference type="InterPro" id="IPR036402">
    <property type="entry name" value="EF-Ts_dimer_sf"/>
</dbReference>
<dbReference type="InterPro" id="IPR018101">
    <property type="entry name" value="Transl_elong_Ts_CS"/>
</dbReference>
<dbReference type="SUPFAM" id="SSF46934">
    <property type="entry name" value="UBA-like"/>
    <property type="match status" value="1"/>
</dbReference>
<dbReference type="InterPro" id="IPR009060">
    <property type="entry name" value="UBA-like_sf"/>
</dbReference>
<comment type="caution">
    <text evidence="6">Lacks conserved residue(s) required for the propagation of feature annotation.</text>
</comment>
<dbReference type="Proteomes" id="UP000195514">
    <property type="component" value="Chromosome I"/>
</dbReference>
<dbReference type="GO" id="GO:0005737">
    <property type="term" value="C:cytoplasm"/>
    <property type="evidence" value="ECO:0007669"/>
    <property type="project" value="UniProtKB-SubCell"/>
</dbReference>
<reference evidence="9" key="1">
    <citation type="submission" date="2017-05" db="EMBL/GenBank/DDBJ databases">
        <authorList>
            <person name="Kirkegaard R."/>
            <person name="Mcilroy J S."/>
        </authorList>
    </citation>
    <scope>NUCLEOTIDE SEQUENCE [LARGE SCALE GENOMIC DNA]</scope>
</reference>
<comment type="function">
    <text evidence="5 6">Associates with the EF-Tu.GDP complex and induces the exchange of GDP to GTP. It remains bound to the aminoacyl-tRNA.EF-Tu.GTP complex up to the GTP hydrolysis stage on the ribosome.</text>
</comment>
<comment type="subcellular location">
    <subcellularLocation>
        <location evidence="6">Cytoplasm</location>
    </subcellularLocation>
</comment>
<dbReference type="RefSeq" id="WP_087861053.1">
    <property type="nucleotide sequence ID" value="NZ_LT859958.1"/>
</dbReference>
<dbReference type="InterPro" id="IPR001816">
    <property type="entry name" value="Transl_elong_EFTs/EF1B"/>
</dbReference>
<dbReference type="KEGG" id="abat:CFX1CAM_0027"/>
<dbReference type="PANTHER" id="PTHR11741:SF0">
    <property type="entry name" value="ELONGATION FACTOR TS, MITOCHONDRIAL"/>
    <property type="match status" value="1"/>
</dbReference>
<dbReference type="OrthoDB" id="9808348at2"/>
<dbReference type="Gene3D" id="1.10.286.20">
    <property type="match status" value="1"/>
</dbReference>
<evidence type="ECO:0000256" key="2">
    <source>
        <dbReference type="ARBA" id="ARBA00016956"/>
    </source>
</evidence>
<evidence type="ECO:0000256" key="3">
    <source>
        <dbReference type="ARBA" id="ARBA00022768"/>
    </source>
</evidence>
<name>A0A1Y6K0B0_9CHLR</name>
<dbReference type="EMBL" id="LT859958">
    <property type="protein sequence ID" value="SMX53093.1"/>
    <property type="molecule type" value="Genomic_DNA"/>
</dbReference>
<evidence type="ECO:0000256" key="6">
    <source>
        <dbReference type="HAMAP-Rule" id="MF_00050"/>
    </source>
</evidence>
<comment type="similarity">
    <text evidence="1 6">Belongs to the EF-Ts family.</text>
</comment>
<dbReference type="HAMAP" id="MF_00050">
    <property type="entry name" value="EF_Ts"/>
    <property type="match status" value="1"/>
</dbReference>
<dbReference type="GO" id="GO:0003746">
    <property type="term" value="F:translation elongation factor activity"/>
    <property type="evidence" value="ECO:0007669"/>
    <property type="project" value="UniProtKB-UniRule"/>
</dbReference>